<reference evidence="2 3" key="1">
    <citation type="journal article" date="2021" name="Sci. Rep.">
        <title>The distribution of antibiotic resistance genes in chicken gut microbiota commensals.</title>
        <authorList>
            <person name="Juricova H."/>
            <person name="Matiasovicova J."/>
            <person name="Kubasova T."/>
            <person name="Cejkova D."/>
            <person name="Rychlik I."/>
        </authorList>
    </citation>
    <scope>NUCLEOTIDE SEQUENCE [LARGE SCALE GENOMIC DNA]</scope>
    <source>
        <strain evidence="2 3">An421</strain>
    </source>
</reference>
<protein>
    <submittedName>
        <fullName evidence="2">6-phosphogluconolactonase</fullName>
    </submittedName>
</protein>
<dbReference type="Gene3D" id="3.40.50.1360">
    <property type="match status" value="1"/>
</dbReference>
<dbReference type="InterPro" id="IPR006148">
    <property type="entry name" value="Glc/Gal-6P_isomerase"/>
</dbReference>
<dbReference type="InterPro" id="IPR039104">
    <property type="entry name" value="6PGL"/>
</dbReference>
<gene>
    <name evidence="2" type="ORF">H6D15_08865</name>
</gene>
<dbReference type="InterPro" id="IPR037171">
    <property type="entry name" value="NagB/RpiA_transferase-like"/>
</dbReference>
<evidence type="ECO:0000259" key="1">
    <source>
        <dbReference type="Pfam" id="PF01182"/>
    </source>
</evidence>
<dbReference type="GO" id="GO:0005975">
    <property type="term" value="P:carbohydrate metabolic process"/>
    <property type="evidence" value="ECO:0007669"/>
    <property type="project" value="InterPro"/>
</dbReference>
<feature type="domain" description="Glucosamine/galactosamine-6-phosphate isomerase" evidence="1">
    <location>
        <begin position="15"/>
        <end position="222"/>
    </location>
</feature>
<organism evidence="2 3">
    <name type="scientific">Caecibacteroides pullorum</name>
    <dbReference type="NCBI Taxonomy" id="2725562"/>
    <lineage>
        <taxon>Bacteria</taxon>
        <taxon>Pseudomonadati</taxon>
        <taxon>Bacteroidota</taxon>
        <taxon>Bacteroidia</taxon>
        <taxon>Bacteroidales</taxon>
        <taxon>Bacteroidaceae</taxon>
        <taxon>Caecibacteroides</taxon>
    </lineage>
</organism>
<proteinExistence type="predicted"/>
<dbReference type="EMBL" id="JACJMO010000011">
    <property type="protein sequence ID" value="MBM6857706.1"/>
    <property type="molecule type" value="Genomic_DNA"/>
</dbReference>
<dbReference type="Pfam" id="PF01182">
    <property type="entry name" value="Glucosamine_iso"/>
    <property type="match status" value="1"/>
</dbReference>
<dbReference type="RefSeq" id="WP_204971861.1">
    <property type="nucleotide sequence ID" value="NZ_JAAZTS010000012.1"/>
</dbReference>
<sequence length="237" mass="25917">MKTYTKETAIGTYHALIEHLIGMMNASPEKVFNFAFSGGDVLWPLFDVWAYDYGDLTPWHRMRIYWTDEHHVPMEHSDSNYGIFSRLLIDKVSFPSDSVFPILCGSASNLKAEAVRYADKVRAAVPMVGGIPVFDAVLLGVEPDGHVASLYPGQEHLLASSQLYVACTNPYSGQRCVTMTGTLLLAASRIVLLAVGKDRAGIVHDVLNSGDTSPLSYIAHHAADVRLFIDVCADGGQ</sequence>
<evidence type="ECO:0000313" key="2">
    <source>
        <dbReference type="EMBL" id="MBM6857706.1"/>
    </source>
</evidence>
<dbReference type="PANTHER" id="PTHR11054:SF0">
    <property type="entry name" value="6-PHOSPHOGLUCONOLACTONASE"/>
    <property type="match status" value="1"/>
</dbReference>
<dbReference type="AlphaFoldDB" id="A0AA40ZU19"/>
<dbReference type="SUPFAM" id="SSF100950">
    <property type="entry name" value="NagB/RpiA/CoA transferase-like"/>
    <property type="match status" value="1"/>
</dbReference>
<dbReference type="PANTHER" id="PTHR11054">
    <property type="entry name" value="6-PHOSPHOGLUCONOLACTONASE"/>
    <property type="match status" value="1"/>
</dbReference>
<accession>A0AA40ZU19</accession>
<keyword evidence="3" id="KW-1185">Reference proteome</keyword>
<name>A0AA40ZU19_9BACT</name>
<evidence type="ECO:0000313" key="3">
    <source>
        <dbReference type="Proteomes" id="UP000698924"/>
    </source>
</evidence>
<comment type="caution">
    <text evidence="2">The sequence shown here is derived from an EMBL/GenBank/DDBJ whole genome shotgun (WGS) entry which is preliminary data.</text>
</comment>
<dbReference type="Proteomes" id="UP000698924">
    <property type="component" value="Unassembled WGS sequence"/>
</dbReference>